<dbReference type="InterPro" id="IPR000421">
    <property type="entry name" value="FA58C"/>
</dbReference>
<dbReference type="Gene3D" id="2.70.98.30">
    <property type="entry name" value="Golgi alpha-mannosidase II, domain 4"/>
    <property type="match status" value="1"/>
</dbReference>
<dbReference type="PROSITE" id="PS50022">
    <property type="entry name" value="FA58C_3"/>
    <property type="match status" value="1"/>
</dbReference>
<proteinExistence type="inferred from homology"/>
<dbReference type="InterPro" id="IPR040720">
    <property type="entry name" value="GH81_C"/>
</dbReference>
<keyword evidence="8" id="KW-0624">Polysaccharide degradation</keyword>
<keyword evidence="4" id="KW-0378">Hydrolase</keyword>
<feature type="compositionally biased region" description="Polar residues" evidence="9">
    <location>
        <begin position="69"/>
        <end position="81"/>
    </location>
</feature>
<comment type="caution">
    <text evidence="12">The sequence shown here is derived from an EMBL/GenBank/DDBJ whole genome shotgun (WGS) entry which is preliminary data.</text>
</comment>
<gene>
    <name evidence="12" type="ORF">CLV67_13441</name>
</gene>
<evidence type="ECO:0000256" key="2">
    <source>
        <dbReference type="ARBA" id="ARBA00010730"/>
    </source>
</evidence>
<dbReference type="PROSITE" id="PS52008">
    <property type="entry name" value="GH81"/>
    <property type="match status" value="1"/>
</dbReference>
<dbReference type="RefSeq" id="WP_106330412.1">
    <property type="nucleotide sequence ID" value="NZ_BOMO01000145.1"/>
</dbReference>
<keyword evidence="7" id="KW-0961">Cell wall biogenesis/degradation</keyword>
<dbReference type="GO" id="GO:0042973">
    <property type="term" value="F:glucan endo-1,3-beta-D-glucosidase activity"/>
    <property type="evidence" value="ECO:0007669"/>
    <property type="project" value="UniProtKB-EC"/>
</dbReference>
<dbReference type="Pfam" id="PF00754">
    <property type="entry name" value="F5_F8_type_C"/>
    <property type="match status" value="1"/>
</dbReference>
<evidence type="ECO:0000256" key="7">
    <source>
        <dbReference type="ARBA" id="ARBA00023316"/>
    </source>
</evidence>
<dbReference type="Pfam" id="PF02839">
    <property type="entry name" value="CBM_5_12"/>
    <property type="match status" value="1"/>
</dbReference>
<evidence type="ECO:0000256" key="3">
    <source>
        <dbReference type="ARBA" id="ARBA00012780"/>
    </source>
</evidence>
<reference evidence="12 13" key="1">
    <citation type="submission" date="2018-03" db="EMBL/GenBank/DDBJ databases">
        <title>Genomic Encyclopedia of Archaeal and Bacterial Type Strains, Phase II (KMG-II): from individual species to whole genera.</title>
        <authorList>
            <person name="Goeker M."/>
        </authorList>
    </citation>
    <scope>NUCLEOTIDE SEQUENCE [LARGE SCALE GENOMIC DNA]</scope>
    <source>
        <strain evidence="12 13">DSM 43146</strain>
    </source>
</reference>
<feature type="region of interest" description="Disordered" evidence="9">
    <location>
        <begin position="793"/>
        <end position="831"/>
    </location>
</feature>
<dbReference type="InterPro" id="IPR005200">
    <property type="entry name" value="Endo-beta-glucanase"/>
</dbReference>
<evidence type="ECO:0000313" key="12">
    <source>
        <dbReference type="EMBL" id="PRX10157.1"/>
    </source>
</evidence>
<keyword evidence="5" id="KW-0119">Carbohydrate metabolism</keyword>
<dbReference type="InterPro" id="IPR036573">
    <property type="entry name" value="CBM_sf_5/12"/>
</dbReference>
<feature type="transmembrane region" description="Helical" evidence="10">
    <location>
        <begin position="20"/>
        <end position="40"/>
    </location>
</feature>
<dbReference type="AlphaFoldDB" id="A0A2T0JR88"/>
<dbReference type="GO" id="GO:0005576">
    <property type="term" value="C:extracellular region"/>
    <property type="evidence" value="ECO:0007669"/>
    <property type="project" value="InterPro"/>
</dbReference>
<keyword evidence="13" id="KW-1185">Reference proteome</keyword>
<dbReference type="EMBL" id="PVMZ01000034">
    <property type="protein sequence ID" value="PRX10157.1"/>
    <property type="molecule type" value="Genomic_DNA"/>
</dbReference>
<evidence type="ECO:0000313" key="13">
    <source>
        <dbReference type="Proteomes" id="UP000239415"/>
    </source>
</evidence>
<feature type="domain" description="F5/8 type C" evidence="11">
    <location>
        <begin position="806"/>
        <end position="943"/>
    </location>
</feature>
<evidence type="ECO:0000256" key="5">
    <source>
        <dbReference type="ARBA" id="ARBA00023277"/>
    </source>
</evidence>
<evidence type="ECO:0000256" key="4">
    <source>
        <dbReference type="ARBA" id="ARBA00022801"/>
    </source>
</evidence>
<dbReference type="Pfam" id="PF17652">
    <property type="entry name" value="Glyco_hydro81C"/>
    <property type="match status" value="1"/>
</dbReference>
<dbReference type="SMART" id="SM00495">
    <property type="entry name" value="ChtBD3"/>
    <property type="match status" value="1"/>
</dbReference>
<protein>
    <recommendedName>
        <fullName evidence="3">glucan endo-1,3-beta-D-glucosidase</fullName>
        <ecNumber evidence="3">3.2.1.39</ecNumber>
    </recommendedName>
</protein>
<organism evidence="12 13">
    <name type="scientific">Actinoplanes italicus</name>
    <dbReference type="NCBI Taxonomy" id="113567"/>
    <lineage>
        <taxon>Bacteria</taxon>
        <taxon>Bacillati</taxon>
        <taxon>Actinomycetota</taxon>
        <taxon>Actinomycetes</taxon>
        <taxon>Micromonosporales</taxon>
        <taxon>Micromonosporaceae</taxon>
        <taxon>Actinoplanes</taxon>
    </lineage>
</organism>
<name>A0A2T0JR88_9ACTN</name>
<dbReference type="Proteomes" id="UP000239415">
    <property type="component" value="Unassembled WGS sequence"/>
</dbReference>
<dbReference type="PANTHER" id="PTHR31983:SF0">
    <property type="entry name" value="GLUCAN ENDO-1,3-BETA-D-GLUCOSIDASE 2"/>
    <property type="match status" value="1"/>
</dbReference>
<dbReference type="PANTHER" id="PTHR31983">
    <property type="entry name" value="ENDO-1,3(4)-BETA-GLUCANASE 1"/>
    <property type="match status" value="1"/>
</dbReference>
<dbReference type="Gene3D" id="2.10.10.20">
    <property type="entry name" value="Carbohydrate-binding module superfamily 5/12"/>
    <property type="match status" value="1"/>
</dbReference>
<comment type="similarity">
    <text evidence="2">Belongs to the glycosyl hydrolase 81 family.</text>
</comment>
<dbReference type="InterPro" id="IPR003610">
    <property type="entry name" value="CBM5/12"/>
</dbReference>
<keyword evidence="10" id="KW-0472">Membrane</keyword>
<sequence length="1013" mass="106917">MGSPATPAPGRHRAGRPTRWAGLAAAAVVAAGSGLLAVTFTGTASAGTIGAGSYTETLPAGAKLPSGCGSVSTNPRENVTANAPKGAVPTNDWWSSLLFKKGDDCNFSQALYAHPVAYRPSATGLGLSYEQTPAISGSATGLGEYHFPYAQKVVAGVAGLNAPKALVDGWTDWTVTPSWSDGTRTLKATIGHGLPLSYYQVTGGDALLSVTGPPTAWQNSGNRLGFSIAGQDYVAWAPSGATWSASGNTFRSNLAGKGYYTVAVLPTTTANSTADKIALADSWNQFAHNHVTGTRVSYSYNQATGTVSTTYGFTTTAREGSGSGTVIGLYPHQWRYLTGSTPATQTYVSPRGRMKIVTGTQFQTTMKYTGVLPEIPAVADNSGADLTTITNYLNAELNNPADFRGDDTYWTGKGLGRAARIAEIADQLNLTAVRDKALSVIKTRITDWFTATSGKSARVFYYDKNWGTLIGYPASYASDEDLNDHHFHYGYYVAAAATLAKFDPNWASAGQYGGMVDLLIRDANNYDRNDTRFPYLRDFDIYAGHDWASGHGAFGAGNNQESSSEGQNFSNALIQWGQATGNAAVRDAGIWLHTTQAAAINEYWFDVTGENFPTQWGHNYAAIVWGSGGAYATWFSGEHALVVGINMLPMTGGQLYLGDHPQSVRDTYAELVRNNGGEPQQWRDMHWQYLALGDGDGALSKFRASGGNYTSEEGESKAHTFHWIRNLAALGTIDKTVTANHPLAKVFSKNGAKTYVASNITNSALTVAFSDGRSVSVPAGKTVTAGALTWSGGNASGGGVVTPPPSSPPPSSCTTGPLLSQGKPATASSLENADYPASRAVDGDAATRWSSAFADPQWLQVDLGSSQALTRAELLWEAAYGSAYTIQRSTDGTNWTTAATVTGGDGGTDTVNLSGSGRYVRVNGTTRATPYGYSLFEFKVYGACGTTVAPTTAPTTQPTTTPPTSGTTTWAANTAYAVGATVTYSGTRYQCRQAHTSLVGWEPPNALSLWLPL</sequence>
<keyword evidence="6" id="KW-0326">Glycosidase</keyword>
<evidence type="ECO:0000256" key="10">
    <source>
        <dbReference type="SAM" id="Phobius"/>
    </source>
</evidence>
<dbReference type="GO" id="GO:0000272">
    <property type="term" value="P:polysaccharide catabolic process"/>
    <property type="evidence" value="ECO:0007669"/>
    <property type="project" value="UniProtKB-KW"/>
</dbReference>
<dbReference type="EC" id="3.2.1.39" evidence="3"/>
<dbReference type="GO" id="GO:0030246">
    <property type="term" value="F:carbohydrate binding"/>
    <property type="evidence" value="ECO:0007669"/>
    <property type="project" value="InterPro"/>
</dbReference>
<dbReference type="InterPro" id="IPR008979">
    <property type="entry name" value="Galactose-bd-like_sf"/>
</dbReference>
<feature type="region of interest" description="Disordered" evidence="9">
    <location>
        <begin position="65"/>
        <end position="84"/>
    </location>
</feature>
<evidence type="ECO:0000256" key="8">
    <source>
        <dbReference type="ARBA" id="ARBA00023326"/>
    </source>
</evidence>
<evidence type="ECO:0000256" key="1">
    <source>
        <dbReference type="ARBA" id="ARBA00000382"/>
    </source>
</evidence>
<dbReference type="SUPFAM" id="SSF49785">
    <property type="entry name" value="Galactose-binding domain-like"/>
    <property type="match status" value="1"/>
</dbReference>
<keyword evidence="10" id="KW-1133">Transmembrane helix</keyword>
<dbReference type="GO" id="GO:0052861">
    <property type="term" value="F:endo-1,3(4)-beta-glucanase activity"/>
    <property type="evidence" value="ECO:0007669"/>
    <property type="project" value="InterPro"/>
</dbReference>
<dbReference type="GO" id="GO:0071555">
    <property type="term" value="P:cell wall organization"/>
    <property type="evidence" value="ECO:0007669"/>
    <property type="project" value="UniProtKB-KW"/>
</dbReference>
<accession>A0A2T0JR88</accession>
<dbReference type="OrthoDB" id="5480482at2"/>
<keyword evidence="10" id="KW-0812">Transmembrane</keyword>
<evidence type="ECO:0000256" key="9">
    <source>
        <dbReference type="SAM" id="MobiDB-lite"/>
    </source>
</evidence>
<dbReference type="SUPFAM" id="SSF51055">
    <property type="entry name" value="Carbohydrate binding domain"/>
    <property type="match status" value="1"/>
</dbReference>
<comment type="catalytic activity">
    <reaction evidence="1">
        <text>Hydrolysis of (1-&gt;3)-beta-D-glucosidic linkages in (1-&gt;3)-beta-D-glucans.</text>
        <dbReference type="EC" id="3.2.1.39"/>
    </reaction>
</comment>
<evidence type="ECO:0000259" key="11">
    <source>
        <dbReference type="PROSITE" id="PS50022"/>
    </source>
</evidence>
<dbReference type="CDD" id="cd12214">
    <property type="entry name" value="ChiA1_BD"/>
    <property type="match status" value="1"/>
</dbReference>
<dbReference type="Gene3D" id="2.60.120.260">
    <property type="entry name" value="Galactose-binding domain-like"/>
    <property type="match status" value="1"/>
</dbReference>
<evidence type="ECO:0000256" key="6">
    <source>
        <dbReference type="ARBA" id="ARBA00023295"/>
    </source>
</evidence>
<feature type="compositionally biased region" description="Pro residues" evidence="9">
    <location>
        <begin position="802"/>
        <end position="811"/>
    </location>
</feature>